<dbReference type="Proteomes" id="UP000233248">
    <property type="component" value="Unassembled WGS sequence"/>
</dbReference>
<proteinExistence type="predicted"/>
<sequence length="565" mass="68191">MELVQNSLFDEKSSCETISKKFIVKDVFFNNGIVNLYQFLQDNSFDIEFEFQSNYLELEYKDEKIYFEILNKFLKDKKIVSFNEKNKRIFFDMKQKQFTQTNKINIKNGGNNDSKNSLIRFHIDDLGISQKELFQKEKLYKSKYDNHDKDDFKIEKCYYDKSKNEIYVLSTLDEHIERFSSYLVKNDFLVLNSSIHNFEDGQKNFHDMLKISKEYNIDKWEALIYWFGTKVQHYFNYSFFIYPNSSSLEALDIFKYDLQISDEKESFKDSSGNTVEPNTNINFYEQLKKDEIFNTYFYISKSDVEFELKFFMYLFSKIYHIEEEYEKANKKRKKLKERIYNALQEITFVTYVEDGTFKKSLNEYTKAYQLIRFFEKIKEADLFTYFADIFVIFYKSQGSKEVNVNYQKWCKGLLEFKELRKYYYLASFNILKNDSKSFGKNLFEFEKLYLKNIMGEKNMNIHEKSKILGDSIGYFCAQLGDKDLLFKLRNVKNYKQLLSYFKDLKFASLKHGEKARFSKEFNESLEEVLNVLENEWEIVRDYIAIYAIDKYKATNYRNKMKKEGK</sequence>
<dbReference type="RefSeq" id="WP_101185761.1">
    <property type="nucleotide sequence ID" value="NZ_CP031218.1"/>
</dbReference>
<comment type="caution">
    <text evidence="2">The sequence shown here is derived from an EMBL/GenBank/DDBJ whole genome shotgun (WGS) entry which is preliminary data.</text>
</comment>
<organism evidence="2 3">
    <name type="scientific">Malaciobacter halophilus</name>
    <dbReference type="NCBI Taxonomy" id="197482"/>
    <lineage>
        <taxon>Bacteria</taxon>
        <taxon>Pseudomonadati</taxon>
        <taxon>Campylobacterota</taxon>
        <taxon>Epsilonproteobacteria</taxon>
        <taxon>Campylobacterales</taxon>
        <taxon>Arcobacteraceae</taxon>
        <taxon>Malaciobacter</taxon>
    </lineage>
</organism>
<keyword evidence="3" id="KW-1185">Reference proteome</keyword>
<accession>A0A2N1J011</accession>
<dbReference type="AlphaFoldDB" id="A0A2N1J011"/>
<gene>
    <name evidence="2" type="ORF">CP960_12185</name>
</gene>
<evidence type="ECO:0000256" key="1">
    <source>
        <dbReference type="SAM" id="Coils"/>
    </source>
</evidence>
<evidence type="ECO:0000313" key="3">
    <source>
        <dbReference type="Proteomes" id="UP000233248"/>
    </source>
</evidence>
<keyword evidence="1" id="KW-0175">Coiled coil</keyword>
<name>A0A2N1J011_9BACT</name>
<dbReference type="EMBL" id="NXIF01000052">
    <property type="protein sequence ID" value="PKI79889.1"/>
    <property type="molecule type" value="Genomic_DNA"/>
</dbReference>
<dbReference type="KEGG" id="ahs:AHALO_2115"/>
<reference evidence="2 3" key="1">
    <citation type="submission" date="2017-09" db="EMBL/GenBank/DDBJ databases">
        <title>Genomics of the genus Arcobacter.</title>
        <authorList>
            <person name="Perez-Cataluna A."/>
            <person name="Figueras M.J."/>
            <person name="Salas-Masso N."/>
        </authorList>
    </citation>
    <scope>NUCLEOTIDE SEQUENCE [LARGE SCALE GENOMIC DNA]</scope>
    <source>
        <strain evidence="2 3">DSM 18005</strain>
    </source>
</reference>
<dbReference type="OrthoDB" id="1880051at2"/>
<feature type="coiled-coil region" evidence="1">
    <location>
        <begin position="318"/>
        <end position="345"/>
    </location>
</feature>
<evidence type="ECO:0000313" key="2">
    <source>
        <dbReference type="EMBL" id="PKI79889.1"/>
    </source>
</evidence>
<protein>
    <submittedName>
        <fullName evidence="2">Uncharacterized protein</fullName>
    </submittedName>
</protein>